<evidence type="ECO:0000313" key="3">
    <source>
        <dbReference type="Proteomes" id="UP001250214"/>
    </source>
</evidence>
<comment type="caution">
    <text evidence="2">The sequence shown here is derived from an EMBL/GenBank/DDBJ whole genome shotgun (WGS) entry which is preliminary data.</text>
</comment>
<dbReference type="PANTHER" id="PTHR43384">
    <property type="entry name" value="SEPTUM SITE-DETERMINING PROTEIN MIND HOMOLOG, CHLOROPLASTIC-RELATED"/>
    <property type="match status" value="1"/>
</dbReference>
<reference evidence="3" key="1">
    <citation type="submission" date="2023-07" db="EMBL/GenBank/DDBJ databases">
        <title>Novel species in the genus Lipingzhangella isolated from Sambhar Salt Lake.</title>
        <authorList>
            <person name="Jiya N."/>
            <person name="Kajale S."/>
            <person name="Sharma A."/>
        </authorList>
    </citation>
    <scope>NUCLEOTIDE SEQUENCE [LARGE SCALE GENOMIC DNA]</scope>
    <source>
        <strain evidence="3">LS1_29</strain>
    </source>
</reference>
<evidence type="ECO:0000313" key="2">
    <source>
        <dbReference type="EMBL" id="MDS1270023.1"/>
    </source>
</evidence>
<evidence type="ECO:0000259" key="1">
    <source>
        <dbReference type="Pfam" id="PF26563"/>
    </source>
</evidence>
<dbReference type="InterPro" id="IPR050625">
    <property type="entry name" value="ParA/MinD_ATPase"/>
</dbReference>
<accession>A0ABU2H3Z3</accession>
<dbReference type="Proteomes" id="UP001250214">
    <property type="component" value="Unassembled WGS sequence"/>
</dbReference>
<dbReference type="PANTHER" id="PTHR43384:SF11">
    <property type="entry name" value="SEPTUM SITE DETERMINING PROTEIN"/>
    <property type="match status" value="1"/>
</dbReference>
<dbReference type="EMBL" id="JAVLVT010000003">
    <property type="protein sequence ID" value="MDS1270023.1"/>
    <property type="molecule type" value="Genomic_DNA"/>
</dbReference>
<feature type="domain" description="Rv3660c-like CheY-like N-terminal" evidence="1">
    <location>
        <begin position="20"/>
        <end position="127"/>
    </location>
</feature>
<dbReference type="RefSeq" id="WP_310911569.1">
    <property type="nucleotide sequence ID" value="NZ_JAVLVT010000003.1"/>
</dbReference>
<proteinExistence type="predicted"/>
<dbReference type="InterPro" id="IPR027417">
    <property type="entry name" value="P-loop_NTPase"/>
</dbReference>
<sequence length="367" mass="37979">MSTTPAPPDAPPPNVRPLLVTDDGTLLDQLLQLTAAADVQASVAHTPSHALHTPETPLVVVGTDLAPSLVLPDRHPNLVLARRSETAGSPPDEIWQQAVRLGAHNVYTLPADNEELTEIIAEAVEGRAPAAPVVGVMAGRGGAGASLLAVALAMAGTRAGLRTLLIDVDPVGGGLDLVLGEEHASGARWGELTERQGRISPKALWNALPHVHGMALLTWSHDATTPIPAQAMRSILGAATRGTELVVADLPRSCAPATEEVLRQAGSVFVVIPADVRSTIAASRLARDLRGRTTRLRAVVRSRPTGGLDADVVAGSAGIPLAGELTPEPGLERLLDRGDVPASRARSPLRTLATQLVAELSPAGVSS</sequence>
<keyword evidence="3" id="KW-1185">Reference proteome</keyword>
<protein>
    <submittedName>
        <fullName evidence="2">CpaE-like family protein</fullName>
    </submittedName>
</protein>
<dbReference type="Pfam" id="PF26563">
    <property type="entry name" value="Rv3660c_N"/>
    <property type="match status" value="1"/>
</dbReference>
<dbReference type="Gene3D" id="3.40.50.300">
    <property type="entry name" value="P-loop containing nucleotide triphosphate hydrolases"/>
    <property type="match status" value="1"/>
</dbReference>
<dbReference type="InterPro" id="IPR022521">
    <property type="entry name" value="Rv3660c"/>
</dbReference>
<dbReference type="NCBIfam" id="TIGR03815">
    <property type="entry name" value="CpaE_hom_Actino"/>
    <property type="match status" value="1"/>
</dbReference>
<gene>
    <name evidence="2" type="ORF">RIF23_06925</name>
</gene>
<organism evidence="2 3">
    <name type="scientific">Lipingzhangella rawalii</name>
    <dbReference type="NCBI Taxonomy" id="2055835"/>
    <lineage>
        <taxon>Bacteria</taxon>
        <taxon>Bacillati</taxon>
        <taxon>Actinomycetota</taxon>
        <taxon>Actinomycetes</taxon>
        <taxon>Streptosporangiales</taxon>
        <taxon>Nocardiopsidaceae</taxon>
        <taxon>Lipingzhangella</taxon>
    </lineage>
</organism>
<name>A0ABU2H3Z3_9ACTN</name>
<dbReference type="InterPro" id="IPR059050">
    <property type="entry name" value="Rv3660c_N"/>
</dbReference>
<dbReference type="SUPFAM" id="SSF52540">
    <property type="entry name" value="P-loop containing nucleoside triphosphate hydrolases"/>
    <property type="match status" value="1"/>
</dbReference>